<protein>
    <recommendedName>
        <fullName evidence="2">SGNH hydrolase-type esterase domain-containing protein</fullName>
    </recommendedName>
</protein>
<dbReference type="SUPFAM" id="SSF52266">
    <property type="entry name" value="SGNH hydrolase"/>
    <property type="match status" value="1"/>
</dbReference>
<feature type="domain" description="SGNH hydrolase-type esterase" evidence="2">
    <location>
        <begin position="112"/>
        <end position="235"/>
    </location>
</feature>
<dbReference type="InterPro" id="IPR036691">
    <property type="entry name" value="Endo/exonu/phosph_ase_sf"/>
</dbReference>
<feature type="compositionally biased region" description="Basic and acidic residues" evidence="1">
    <location>
        <begin position="271"/>
        <end position="301"/>
    </location>
</feature>
<dbReference type="PANTHER" id="PTHR47510">
    <property type="entry name" value="REVERSE TRANSCRIPTASE DOMAIN-CONTAINING PROTEIN"/>
    <property type="match status" value="1"/>
</dbReference>
<sequence length="590" mass="67151">MNLKRLNSQIASSTDSKIESVQQKINNSQLDINKFNGMLQKRMQSIMDILKSRQGKSESGREIKSPEFTIDTNNEASCNEDVQLLPETTLLIGDSILKNVNSRGLGNVEIRMIRGGKVNHVGLRLEKWEVDDLKNVILYIGGNDVSDGQDLREMYKQMKNGIESVQRRNPYCEMYVCTICPRADCDVSQANKMLAALCEETGAKLINTFNKFVFGDGSSIPEYYNHDGIHLNKKGTSALVRTINTSVKIIRRSTDARSYHSEIGGAVRNTHKPEAAYRTDRERKSAGQRGERTRRHSDNKSPRQNVAGIDRERDIPVDQCRTTIPASVDEGGMLEIHILVLAFTGNTTDPPTNTIKEMKLFFILFHSFHIDIIGLCETFLTPSVHDNELVIPGYSFVRNDRHDKGGGGIIVYISNKLSNVRRYDLESDTLESVRVQIALPRSKSFDEDLFKADLVNSNLILIDSIADPNFALGILYDTIHTALSNHTTIKQKRIKYASQPFWFSDQIKQTFFLRDYYFLHKDFENYKKTRNKISSMIRKSKNSFYNDAIKNNKSSKFLWQNLNDITNNNKAHQLSIPNKLIINEKDFEGA</sequence>
<reference evidence="3" key="1">
    <citation type="submission" date="2022-11" db="EMBL/GenBank/DDBJ databases">
        <title>Centuries of genome instability and evolution in soft-shell clam transmissible cancer (bioRxiv).</title>
        <authorList>
            <person name="Hart S.F.M."/>
            <person name="Yonemitsu M.A."/>
            <person name="Giersch R.M."/>
            <person name="Beal B.F."/>
            <person name="Arriagada G."/>
            <person name="Davis B.W."/>
            <person name="Ostrander E.A."/>
            <person name="Goff S.P."/>
            <person name="Metzger M.J."/>
        </authorList>
    </citation>
    <scope>NUCLEOTIDE SEQUENCE</scope>
    <source>
        <strain evidence="3">MELC-2E11</strain>
        <tissue evidence="3">Siphon/mantle</tissue>
    </source>
</reference>
<dbReference type="Proteomes" id="UP001164746">
    <property type="component" value="Chromosome 4"/>
</dbReference>
<evidence type="ECO:0000313" key="3">
    <source>
        <dbReference type="EMBL" id="WAR01776.1"/>
    </source>
</evidence>
<proteinExistence type="predicted"/>
<dbReference type="SUPFAM" id="SSF56219">
    <property type="entry name" value="DNase I-like"/>
    <property type="match status" value="1"/>
</dbReference>
<dbReference type="EMBL" id="CP111015">
    <property type="protein sequence ID" value="WAR01776.1"/>
    <property type="molecule type" value="Genomic_DNA"/>
</dbReference>
<dbReference type="Pfam" id="PF13472">
    <property type="entry name" value="Lipase_GDSL_2"/>
    <property type="match status" value="1"/>
</dbReference>
<dbReference type="PANTHER" id="PTHR47510:SF3">
    <property type="entry name" value="ENDO_EXONUCLEASE_PHOSPHATASE DOMAIN-CONTAINING PROTEIN"/>
    <property type="match status" value="1"/>
</dbReference>
<evidence type="ECO:0000259" key="2">
    <source>
        <dbReference type="Pfam" id="PF13472"/>
    </source>
</evidence>
<feature type="non-terminal residue" evidence="3">
    <location>
        <position position="590"/>
    </location>
</feature>
<accession>A0ABY7DYM6</accession>
<organism evidence="3 4">
    <name type="scientific">Mya arenaria</name>
    <name type="common">Soft-shell clam</name>
    <dbReference type="NCBI Taxonomy" id="6604"/>
    <lineage>
        <taxon>Eukaryota</taxon>
        <taxon>Metazoa</taxon>
        <taxon>Spiralia</taxon>
        <taxon>Lophotrochozoa</taxon>
        <taxon>Mollusca</taxon>
        <taxon>Bivalvia</taxon>
        <taxon>Autobranchia</taxon>
        <taxon>Heteroconchia</taxon>
        <taxon>Euheterodonta</taxon>
        <taxon>Imparidentia</taxon>
        <taxon>Neoheterodontei</taxon>
        <taxon>Myida</taxon>
        <taxon>Myoidea</taxon>
        <taxon>Myidae</taxon>
        <taxon>Mya</taxon>
    </lineage>
</organism>
<dbReference type="Gene3D" id="3.60.10.10">
    <property type="entry name" value="Endonuclease/exonuclease/phosphatase"/>
    <property type="match status" value="1"/>
</dbReference>
<evidence type="ECO:0000256" key="1">
    <source>
        <dbReference type="SAM" id="MobiDB-lite"/>
    </source>
</evidence>
<dbReference type="Gene3D" id="3.40.50.1110">
    <property type="entry name" value="SGNH hydrolase"/>
    <property type="match status" value="1"/>
</dbReference>
<keyword evidence="4" id="KW-1185">Reference proteome</keyword>
<name>A0ABY7DYM6_MYAAR</name>
<feature type="region of interest" description="Disordered" evidence="1">
    <location>
        <begin position="261"/>
        <end position="314"/>
    </location>
</feature>
<gene>
    <name evidence="3" type="ORF">MAR_008334</name>
</gene>
<evidence type="ECO:0000313" key="4">
    <source>
        <dbReference type="Proteomes" id="UP001164746"/>
    </source>
</evidence>
<dbReference type="InterPro" id="IPR036514">
    <property type="entry name" value="SGNH_hydro_sf"/>
</dbReference>
<dbReference type="InterPro" id="IPR013830">
    <property type="entry name" value="SGNH_hydro"/>
</dbReference>